<dbReference type="InterPro" id="IPR051465">
    <property type="entry name" value="Cell_Envelope_Struct_Comp"/>
</dbReference>
<dbReference type="Pfam" id="PF00395">
    <property type="entry name" value="SLH"/>
    <property type="match status" value="3"/>
</dbReference>
<feature type="domain" description="SLH" evidence="3">
    <location>
        <begin position="149"/>
        <end position="213"/>
    </location>
</feature>
<dbReference type="eggNOG" id="COG5492">
    <property type="taxonomic scope" value="Bacteria"/>
</dbReference>
<dbReference type="InterPro" id="IPR001119">
    <property type="entry name" value="SLH_dom"/>
</dbReference>
<evidence type="ECO:0000313" key="4">
    <source>
        <dbReference type="EMBL" id="ABI69221.1"/>
    </source>
</evidence>
<dbReference type="Proteomes" id="UP000001968">
    <property type="component" value="Chromosome"/>
</dbReference>
<evidence type="ECO:0000259" key="3">
    <source>
        <dbReference type="PROSITE" id="PS51272"/>
    </source>
</evidence>
<organism evidence="4 5">
    <name type="scientific">Syntrophomonas wolfei subsp. wolfei (strain DSM 2245B / Goettingen)</name>
    <dbReference type="NCBI Taxonomy" id="335541"/>
    <lineage>
        <taxon>Bacteria</taxon>
        <taxon>Bacillati</taxon>
        <taxon>Bacillota</taxon>
        <taxon>Clostridia</taxon>
        <taxon>Eubacteriales</taxon>
        <taxon>Syntrophomonadaceae</taxon>
        <taxon>Syntrophomonas</taxon>
    </lineage>
</organism>
<dbReference type="EMBL" id="CP000448">
    <property type="protein sequence ID" value="ABI69221.1"/>
    <property type="molecule type" value="Genomic_DNA"/>
</dbReference>
<dbReference type="KEGG" id="swo:Swol_1924"/>
<evidence type="ECO:0000313" key="5">
    <source>
        <dbReference type="Proteomes" id="UP000001968"/>
    </source>
</evidence>
<accession>Q0AVN3</accession>
<reference evidence="5" key="1">
    <citation type="journal article" date="2010" name="Environ. Microbiol.">
        <title>The genome of Syntrophomonas wolfei: new insights into syntrophic metabolism and biohydrogen production.</title>
        <authorList>
            <person name="Sieber J.R."/>
            <person name="Sims D.R."/>
            <person name="Han C."/>
            <person name="Kim E."/>
            <person name="Lykidis A."/>
            <person name="Lapidus A.L."/>
            <person name="McDonnald E."/>
            <person name="Rohlin L."/>
            <person name="Culley D.E."/>
            <person name="Gunsalus R."/>
            <person name="McInerney M.J."/>
        </authorList>
    </citation>
    <scope>NUCLEOTIDE SEQUENCE [LARGE SCALE GENOMIC DNA]</scope>
    <source>
        <strain evidence="5">DSM 2245B / Goettingen</strain>
    </source>
</reference>
<name>Q0AVN3_SYNWW</name>
<dbReference type="PROSITE" id="PS51272">
    <property type="entry name" value="SLH"/>
    <property type="match status" value="3"/>
</dbReference>
<keyword evidence="1" id="KW-0677">Repeat</keyword>
<gene>
    <name evidence="4" type="ordered locus">Swol_1924</name>
</gene>
<keyword evidence="2" id="KW-0732">Signal</keyword>
<feature type="chain" id="PRO_5004168568" description="SLH domain-containing protein" evidence="2">
    <location>
        <begin position="29"/>
        <end position="657"/>
    </location>
</feature>
<evidence type="ECO:0000256" key="1">
    <source>
        <dbReference type="ARBA" id="ARBA00022737"/>
    </source>
</evidence>
<feature type="domain" description="SLH" evidence="3">
    <location>
        <begin position="91"/>
        <end position="148"/>
    </location>
</feature>
<sequence length="657" mass="74129">MQRKFWAGLLFLSLVLNSFIFSGPPLSAATSFPDTSSHWAKDYIQQLSSSNYLSGYPDGTFKPDRDMSKAEFITVLTLCLGVEASDKTTVNYKDTGKHWALGRINEAVKRGILIPAEDPDGLRPDESIKRSQAAAMLVRALGKPADNGTLPFNDRATVEKSMYRGYIKTAYDLGLISGFPDGNFEPFRNMTRAQVCTVMSKFLAARGISTPVTPPSSSVTGNINTLALGERLFNLQTTPIYIKINFTDLRISSIVAAGSSVLINGNQKLELESTSDNPDLIINNNRYAIRRYSLSGNKLVAYPGCRKFNRISPGTYTYNSDYIKLYINSVNSERYLSDLEIVDEYTVKLGEKNYNLSQDKVTIQLDKDFYDIKRVIMGDSDTSPQLSKTDPVVFEGLSMSDILAIFTGTSTLNLQSSNRIDFIIDGKRYTMSQVKLDAKGNFTVNSKNYPSTNVIMIIDGTQYKINHIDINNSKFIFYCDAGSTHEWVIINNEYHNPDDVRILWDGGVYELNEVITVKRNILRIKGRQYDLDSSFKVRFDNKVYDIDRIDYDASLQATVIETGKTSTGYLASQPQKFVFFKGSRKLQEGANNVTIYVNYTWVDFNQILIVDPSRLTYKNSNYDLIGSRIKIDRIEYKIVDSSWHGLNQVLDLYLEET</sequence>
<feature type="signal peptide" evidence="2">
    <location>
        <begin position="1"/>
        <end position="28"/>
    </location>
</feature>
<dbReference type="AlphaFoldDB" id="Q0AVN3"/>
<dbReference type="PANTHER" id="PTHR43308:SF5">
    <property type="entry name" value="S-LAYER PROTEIN _ PEPTIDOGLYCAN ENDO-BETA-N-ACETYLGLUCOSAMINIDASE"/>
    <property type="match status" value="1"/>
</dbReference>
<dbReference type="RefSeq" id="WP_011641314.1">
    <property type="nucleotide sequence ID" value="NC_008346.1"/>
</dbReference>
<dbReference type="OrthoDB" id="9783374at2"/>
<proteinExistence type="predicted"/>
<evidence type="ECO:0000256" key="2">
    <source>
        <dbReference type="SAM" id="SignalP"/>
    </source>
</evidence>
<dbReference type="HOGENOM" id="CLU_415502_0_0_9"/>
<dbReference type="PANTHER" id="PTHR43308">
    <property type="entry name" value="OUTER MEMBRANE PROTEIN ALPHA-RELATED"/>
    <property type="match status" value="1"/>
</dbReference>
<keyword evidence="5" id="KW-1185">Reference proteome</keyword>
<protein>
    <recommendedName>
        <fullName evidence="3">SLH domain-containing protein</fullName>
    </recommendedName>
</protein>
<feature type="domain" description="SLH" evidence="3">
    <location>
        <begin position="27"/>
        <end position="90"/>
    </location>
</feature>
<dbReference type="STRING" id="335541.Swol_1924"/>